<gene>
    <name evidence="2" type="ORF">PAPYR_10524</name>
</gene>
<feature type="region of interest" description="Disordered" evidence="1">
    <location>
        <begin position="88"/>
        <end position="109"/>
    </location>
</feature>
<organism evidence="2 3">
    <name type="scientific">Paratrimastix pyriformis</name>
    <dbReference type="NCBI Taxonomy" id="342808"/>
    <lineage>
        <taxon>Eukaryota</taxon>
        <taxon>Metamonada</taxon>
        <taxon>Preaxostyla</taxon>
        <taxon>Paratrimastigidae</taxon>
        <taxon>Paratrimastix</taxon>
    </lineage>
</organism>
<name>A0ABQ8U5S6_9EUKA</name>
<protein>
    <submittedName>
        <fullName evidence="2">Uncharacterized protein</fullName>
    </submittedName>
</protein>
<dbReference type="Proteomes" id="UP001141327">
    <property type="component" value="Unassembled WGS sequence"/>
</dbReference>
<keyword evidence="3" id="KW-1185">Reference proteome</keyword>
<accession>A0ABQ8U5S6</accession>
<evidence type="ECO:0000313" key="2">
    <source>
        <dbReference type="EMBL" id="KAJ4454694.1"/>
    </source>
</evidence>
<feature type="compositionally biased region" description="Basic and acidic residues" evidence="1">
    <location>
        <begin position="88"/>
        <end position="103"/>
    </location>
</feature>
<dbReference type="EMBL" id="JAPMOS010000139">
    <property type="protein sequence ID" value="KAJ4454694.1"/>
    <property type="molecule type" value="Genomic_DNA"/>
</dbReference>
<evidence type="ECO:0000313" key="3">
    <source>
        <dbReference type="Proteomes" id="UP001141327"/>
    </source>
</evidence>
<evidence type="ECO:0000256" key="1">
    <source>
        <dbReference type="SAM" id="MobiDB-lite"/>
    </source>
</evidence>
<sequence length="127" mass="14205">MHEGFGTEITLRTTMPGGEGAHCVQLSSSRHKGQMERVIFFEEFCPCRKPGGHPGATVAFEPVAIRKRVVDQDEASSDWAWETQVKASTRELREQDISSERDAASTAATDQMKWSWNGCHMMCEAKD</sequence>
<comment type="caution">
    <text evidence="2">The sequence shown here is derived from an EMBL/GenBank/DDBJ whole genome shotgun (WGS) entry which is preliminary data.</text>
</comment>
<proteinExistence type="predicted"/>
<reference evidence="2" key="1">
    <citation type="journal article" date="2022" name="bioRxiv">
        <title>Genomics of Preaxostyla Flagellates Illuminates Evolutionary Transitions and the Path Towards Mitochondrial Loss.</title>
        <authorList>
            <person name="Novak L.V.F."/>
            <person name="Treitli S.C."/>
            <person name="Pyrih J."/>
            <person name="Halakuc P."/>
            <person name="Pipaliya S.V."/>
            <person name="Vacek V."/>
            <person name="Brzon O."/>
            <person name="Soukal P."/>
            <person name="Eme L."/>
            <person name="Dacks J.B."/>
            <person name="Karnkowska A."/>
            <person name="Elias M."/>
            <person name="Hampl V."/>
        </authorList>
    </citation>
    <scope>NUCLEOTIDE SEQUENCE</scope>
    <source>
        <strain evidence="2">RCP-MX</strain>
    </source>
</reference>